<sequence>MLGGATYRPPRQSTRVYDTFVSKRTSRRRTHPRIRRSRDHNTTWPSSSSSLEARSAPHVHSPLSVPMSLGGYSSFIVVLRVPVRQSLSSTNAMHAPAPSMSPLSRSSFQTATPRSLAPDERQTQPRHSHRRTTRHPNLHDHPPCIARKYAGTQDQTRARATTGGQGGA</sequence>
<proteinExistence type="predicted"/>
<feature type="region of interest" description="Disordered" evidence="1">
    <location>
        <begin position="22"/>
        <end position="57"/>
    </location>
</feature>
<name>A0A371DLQ5_9APHY</name>
<organism evidence="2 3">
    <name type="scientific">Lentinus brumalis</name>
    <dbReference type="NCBI Taxonomy" id="2498619"/>
    <lineage>
        <taxon>Eukaryota</taxon>
        <taxon>Fungi</taxon>
        <taxon>Dikarya</taxon>
        <taxon>Basidiomycota</taxon>
        <taxon>Agaricomycotina</taxon>
        <taxon>Agaricomycetes</taxon>
        <taxon>Polyporales</taxon>
        <taxon>Polyporaceae</taxon>
        <taxon>Lentinus</taxon>
    </lineage>
</organism>
<accession>A0A371DLQ5</accession>
<feature type="compositionally biased region" description="Basic residues" evidence="1">
    <location>
        <begin position="124"/>
        <end position="136"/>
    </location>
</feature>
<evidence type="ECO:0000313" key="3">
    <source>
        <dbReference type="Proteomes" id="UP000256964"/>
    </source>
</evidence>
<feature type="region of interest" description="Disordered" evidence="1">
    <location>
        <begin position="88"/>
        <end position="168"/>
    </location>
</feature>
<protein>
    <submittedName>
        <fullName evidence="2">Uncharacterized protein</fullName>
    </submittedName>
</protein>
<dbReference type="AlphaFoldDB" id="A0A371DLQ5"/>
<feature type="compositionally biased region" description="Basic residues" evidence="1">
    <location>
        <begin position="24"/>
        <end position="38"/>
    </location>
</feature>
<keyword evidence="3" id="KW-1185">Reference proteome</keyword>
<reference evidence="2 3" key="1">
    <citation type="journal article" date="2018" name="Biotechnol. Biofuels">
        <title>Integrative visual omics of the white-rot fungus Polyporus brumalis exposes the biotechnological potential of its oxidative enzymes for delignifying raw plant biomass.</title>
        <authorList>
            <person name="Miyauchi S."/>
            <person name="Rancon A."/>
            <person name="Drula E."/>
            <person name="Hage H."/>
            <person name="Chaduli D."/>
            <person name="Favel A."/>
            <person name="Grisel S."/>
            <person name="Henrissat B."/>
            <person name="Herpoel-Gimbert I."/>
            <person name="Ruiz-Duenas F.J."/>
            <person name="Chevret D."/>
            <person name="Hainaut M."/>
            <person name="Lin J."/>
            <person name="Wang M."/>
            <person name="Pangilinan J."/>
            <person name="Lipzen A."/>
            <person name="Lesage-Meessen L."/>
            <person name="Navarro D."/>
            <person name="Riley R."/>
            <person name="Grigoriev I.V."/>
            <person name="Zhou S."/>
            <person name="Raouche S."/>
            <person name="Rosso M.N."/>
        </authorList>
    </citation>
    <scope>NUCLEOTIDE SEQUENCE [LARGE SCALE GENOMIC DNA]</scope>
    <source>
        <strain evidence="2 3">BRFM 1820</strain>
    </source>
</reference>
<dbReference type="Proteomes" id="UP000256964">
    <property type="component" value="Unassembled WGS sequence"/>
</dbReference>
<feature type="compositionally biased region" description="Polar residues" evidence="1">
    <location>
        <begin position="101"/>
        <end position="113"/>
    </location>
</feature>
<dbReference type="EMBL" id="KZ857387">
    <property type="protein sequence ID" value="RDX53455.1"/>
    <property type="molecule type" value="Genomic_DNA"/>
</dbReference>
<evidence type="ECO:0000313" key="2">
    <source>
        <dbReference type="EMBL" id="RDX53455.1"/>
    </source>
</evidence>
<gene>
    <name evidence="2" type="ORF">OH76DRAFT_1222121</name>
</gene>
<evidence type="ECO:0000256" key="1">
    <source>
        <dbReference type="SAM" id="MobiDB-lite"/>
    </source>
</evidence>